<accession>A0A9W5TDX6</accession>
<comment type="caution">
    <text evidence="2">The sequence shown here is derived from an EMBL/GenBank/DDBJ whole genome shotgun (WGS) entry which is preliminary data.</text>
</comment>
<dbReference type="AlphaFoldDB" id="A0A9W5TDX6"/>
<name>A0A9W5TDX6_BABOV</name>
<proteinExistence type="predicted"/>
<reference evidence="2" key="1">
    <citation type="submission" date="2019-12" db="EMBL/GenBank/DDBJ databases">
        <title>Genome sequence of Babesia ovis.</title>
        <authorList>
            <person name="Yamagishi J."/>
            <person name="Sevinc F."/>
            <person name="Xuan X."/>
        </authorList>
    </citation>
    <scope>NUCLEOTIDE SEQUENCE</scope>
    <source>
        <strain evidence="2">Selcuk</strain>
    </source>
</reference>
<evidence type="ECO:0000256" key="1">
    <source>
        <dbReference type="SAM" id="MobiDB-lite"/>
    </source>
</evidence>
<dbReference type="OrthoDB" id="366835at2759"/>
<evidence type="ECO:0000313" key="3">
    <source>
        <dbReference type="Proteomes" id="UP001057455"/>
    </source>
</evidence>
<gene>
    <name evidence="2" type="ORF">BaOVIS_034800</name>
</gene>
<sequence>MTIFYPKSDKFLVGDTVKELEYADAVGKDVVVIIFTNGHVVGPQLAYNEAFDARRNGVRLFVVNRGGKSENFWTQLLGCHYSTCPNYISARTINPIVYLDLLVSRIVSKSARDAVCLEKWTEYVPNQVPSDVKIMTSTLESFKTLVKESIDERNNRGRTCDEQLKNVQSRQIMCYKEGCNPTVYSRTTFPELLSKKSDAQSGTSDNVREATGAEEDRNEREESLPADSEQAEKYLRDLEAKLDVVS</sequence>
<protein>
    <submittedName>
        <fullName evidence="2">Thrombospondin-related adhesive protein</fullName>
    </submittedName>
</protein>
<dbReference type="Proteomes" id="UP001057455">
    <property type="component" value="Unassembled WGS sequence"/>
</dbReference>
<feature type="region of interest" description="Disordered" evidence="1">
    <location>
        <begin position="194"/>
        <end position="232"/>
    </location>
</feature>
<dbReference type="EMBL" id="BLIY01000071">
    <property type="protein sequence ID" value="GFE56115.1"/>
    <property type="molecule type" value="Genomic_DNA"/>
</dbReference>
<evidence type="ECO:0000313" key="2">
    <source>
        <dbReference type="EMBL" id="GFE56115.1"/>
    </source>
</evidence>
<keyword evidence="3" id="KW-1185">Reference proteome</keyword>
<organism evidence="2 3">
    <name type="scientific">Babesia ovis</name>
    <dbReference type="NCBI Taxonomy" id="5869"/>
    <lineage>
        <taxon>Eukaryota</taxon>
        <taxon>Sar</taxon>
        <taxon>Alveolata</taxon>
        <taxon>Apicomplexa</taxon>
        <taxon>Aconoidasida</taxon>
        <taxon>Piroplasmida</taxon>
        <taxon>Babesiidae</taxon>
        <taxon>Babesia</taxon>
    </lineage>
</organism>
<feature type="compositionally biased region" description="Basic and acidic residues" evidence="1">
    <location>
        <begin position="214"/>
        <end position="223"/>
    </location>
</feature>